<dbReference type="RefSeq" id="WP_171255265.1">
    <property type="nucleotide sequence ID" value="NZ_JACSPT010000008.1"/>
</dbReference>
<gene>
    <name evidence="1" type="ORF">H9629_07885</name>
</gene>
<name>A0ABR8VWW6_9GAMM</name>
<reference evidence="1 2" key="1">
    <citation type="submission" date="2020-08" db="EMBL/GenBank/DDBJ databases">
        <title>A Genomic Blueprint of the Chicken Gut Microbiome.</title>
        <authorList>
            <person name="Gilroy R."/>
            <person name="Ravi A."/>
            <person name="Getino M."/>
            <person name="Pursley I."/>
            <person name="Horton D.L."/>
            <person name="Alikhan N.-F."/>
            <person name="Baker D."/>
            <person name="Gharbi K."/>
            <person name="Hall N."/>
            <person name="Watson M."/>
            <person name="Adriaenssens E.M."/>
            <person name="Foster-Nyarko E."/>
            <person name="Jarju S."/>
            <person name="Secka A."/>
            <person name="Antonio M."/>
            <person name="Oren A."/>
            <person name="Chaudhuri R."/>
            <person name="La Ragione R.M."/>
            <person name="Hildebrand F."/>
            <person name="Pallen M.J."/>
        </authorList>
    </citation>
    <scope>NUCLEOTIDE SEQUENCE [LARGE SCALE GENOMIC DNA]</scope>
    <source>
        <strain evidence="1 2">Sa1BUA6</strain>
    </source>
</reference>
<organism evidence="1 2">
    <name type="scientific">Acinetobacter pecorum</name>
    <dbReference type="NCBI Taxonomy" id="2762215"/>
    <lineage>
        <taxon>Bacteria</taxon>
        <taxon>Pseudomonadati</taxon>
        <taxon>Pseudomonadota</taxon>
        <taxon>Gammaproteobacteria</taxon>
        <taxon>Moraxellales</taxon>
        <taxon>Moraxellaceae</taxon>
        <taxon>Acinetobacter</taxon>
    </lineage>
</organism>
<keyword evidence="2" id="KW-1185">Reference proteome</keyword>
<evidence type="ECO:0000313" key="1">
    <source>
        <dbReference type="EMBL" id="MBD8009260.1"/>
    </source>
</evidence>
<comment type="caution">
    <text evidence="1">The sequence shown here is derived from an EMBL/GenBank/DDBJ whole genome shotgun (WGS) entry which is preliminary data.</text>
</comment>
<dbReference type="Proteomes" id="UP000621930">
    <property type="component" value="Unassembled WGS sequence"/>
</dbReference>
<accession>A0ABR8VWW6</accession>
<protein>
    <submittedName>
        <fullName evidence="1">Uncharacterized protein</fullName>
    </submittedName>
</protein>
<sequence>MQAERILLIKKYRRFCIQLYYKEGTRRTVVCLQACYKRQYLETSVREIKAINSQFLNLKTMSYGSLKTSKDWHIFNVFAYIHTIVRVLPDSQNGETNEIFISPRCFI</sequence>
<evidence type="ECO:0000313" key="2">
    <source>
        <dbReference type="Proteomes" id="UP000621930"/>
    </source>
</evidence>
<proteinExistence type="predicted"/>
<dbReference type="EMBL" id="JACSPT010000008">
    <property type="protein sequence ID" value="MBD8009260.1"/>
    <property type="molecule type" value="Genomic_DNA"/>
</dbReference>